<evidence type="ECO:0000256" key="2">
    <source>
        <dbReference type="SAM" id="Coils"/>
    </source>
</evidence>
<evidence type="ECO:0000256" key="1">
    <source>
        <dbReference type="ARBA" id="ARBA00023054"/>
    </source>
</evidence>
<proteinExistence type="predicted"/>
<feature type="compositionally biased region" description="Basic and acidic residues" evidence="3">
    <location>
        <begin position="14"/>
        <end position="23"/>
    </location>
</feature>
<reference evidence="4" key="2">
    <citation type="submission" date="2025-09" db="UniProtKB">
        <authorList>
            <consortium name="Ensembl"/>
        </authorList>
    </citation>
    <scope>IDENTIFICATION</scope>
</reference>
<dbReference type="PANTHER" id="PTHR32083:SF34">
    <property type="entry name" value="COILED-COIL DOMAIN-CONTAINING PROTEIN 146"/>
    <property type="match status" value="1"/>
</dbReference>
<feature type="coiled-coil region" evidence="2">
    <location>
        <begin position="671"/>
        <end position="776"/>
    </location>
</feature>
<sequence>MKGSVCSEEEEHSPEEHGPEERPISALAPQADSQEEILAFAAANPAIQCLEELCSAGKLTGARAAELKASVKQLQDSLKSFQESEVRLQQEAKRYTSELQRQRWELERAERFDEAPSTEAGGMRQQVLNLSNDLWLSEERQSHQQFQLERLEDRKDVLHMERKPQLKAAELEKKVEGLKESCEELKKEITQRHVEIKSLEENLEAKQKHLRGKQQELHGKNETIELFEAQLVQLLSVPLQLKKETERITSKKEAASKRKAELDEQFSEMGQLLKNMETQLQRLEEERQKELQELENQRRLLEAAERKQGQLQQEQSMTSEKLAALSSQRCLLEINLSHAASEKQSMREILARRVREKDRQLRSLKRLELQVKLASEALEYTESQCSRTKTQRDAVPKSDEILERRKKLEREVEILKRNIMHQQSMTEAEALVVEQALEKEQALIQEAHRCRQNVHHLRCLTQIKADERQQKSRELIRAQQRFNRIKQELRGKSLVIWEHRRETQDVQARLSAFAKLFDVVKNERNRCVHLIQMASQNLEKMQENSRYQENQMRIMHTTATNYEKLLQKSQLKHRHSCTIRDSLRDDISKVACSLTAMSERREEQKLSIGSLTQTIDLHEQSLLHLQKSHDQAKQSRRERGIQLLEREQEIHSLQKKLSLQDSRLQEGNMEVQSMEEEIRFLNVHVRKEKRQIKLLWKQLLDKKSLEEQITTLQKQLLEYRDRVQELEEAVVDPAQENRIRSLVGEDPTPAKLSKKIEKLEEHLAEQESQLLEKELLYEQVTRLCERIQAKAENGKQGTLVLAKKVNKVQGHIKDTTRKMMALLSELSMQQATAMALQQELKNREHHLDSCCRRLEQGLPPSPDMELEWQRAQSDKHHHKAVLQERARLMEEEKRNQLPDGTYTTAEPRPNSYLPQGAELPLPRPYGALAPFKPTELGSNMRHIRKPEPKPIEI</sequence>
<feature type="coiled-coil region" evidence="2">
    <location>
        <begin position="64"/>
        <end position="105"/>
    </location>
</feature>
<accession>A0A3B3QBB1</accession>
<dbReference type="CTD" id="57639"/>
<keyword evidence="1 2" id="KW-0175">Coiled coil</keyword>
<reference evidence="4" key="1">
    <citation type="submission" date="2025-08" db="UniProtKB">
        <authorList>
            <consortium name="Ensembl"/>
        </authorList>
    </citation>
    <scope>IDENTIFICATION</scope>
</reference>
<feature type="coiled-coil region" evidence="2">
    <location>
        <begin position="347"/>
        <end position="488"/>
    </location>
</feature>
<dbReference type="Ensembl" id="ENSPKIT00000026871.1">
    <property type="protein sequence ID" value="ENSPKIP00000002915.1"/>
    <property type="gene ID" value="ENSPKIG00000020623.1"/>
</dbReference>
<feature type="region of interest" description="Disordered" evidence="3">
    <location>
        <begin position="1"/>
        <end position="31"/>
    </location>
</feature>
<dbReference type="AlphaFoldDB" id="A0A3B3QBB1"/>
<feature type="coiled-coil region" evidence="2">
    <location>
        <begin position="245"/>
        <end position="314"/>
    </location>
</feature>
<feature type="coiled-coil region" evidence="2">
    <location>
        <begin position="168"/>
        <end position="216"/>
    </location>
</feature>
<dbReference type="KEGG" id="pki:111843158"/>
<name>A0A3B3QBB1_9TELE</name>
<dbReference type="GO" id="GO:0005856">
    <property type="term" value="C:cytoskeleton"/>
    <property type="evidence" value="ECO:0007669"/>
    <property type="project" value="TreeGrafter"/>
</dbReference>
<evidence type="ECO:0000313" key="4">
    <source>
        <dbReference type="Ensembl" id="ENSPKIP00000002915.1"/>
    </source>
</evidence>
<feature type="region of interest" description="Disordered" evidence="3">
    <location>
        <begin position="891"/>
        <end position="953"/>
    </location>
</feature>
<keyword evidence="5" id="KW-1185">Reference proteome</keyword>
<dbReference type="OrthoDB" id="10262929at2759"/>
<protein>
    <submittedName>
        <fullName evidence="4">Coiled-coil domain containing 146</fullName>
    </submittedName>
</protein>
<dbReference type="GeneTree" id="ENSGT00530000063534"/>
<dbReference type="Proteomes" id="UP000261540">
    <property type="component" value="Unplaced"/>
</dbReference>
<dbReference type="STRING" id="1676925.ENSPKIP00000002915"/>
<evidence type="ECO:0000256" key="3">
    <source>
        <dbReference type="SAM" id="MobiDB-lite"/>
    </source>
</evidence>
<evidence type="ECO:0000313" key="5">
    <source>
        <dbReference type="Proteomes" id="UP000261540"/>
    </source>
</evidence>
<dbReference type="PANTHER" id="PTHR32083">
    <property type="entry name" value="CILIA AND FLAGELLA-ASSOCIATED PROTEIN 58-RELATED"/>
    <property type="match status" value="1"/>
</dbReference>
<organism evidence="4 5">
    <name type="scientific">Paramormyrops kingsleyae</name>
    <dbReference type="NCBI Taxonomy" id="1676925"/>
    <lineage>
        <taxon>Eukaryota</taxon>
        <taxon>Metazoa</taxon>
        <taxon>Chordata</taxon>
        <taxon>Craniata</taxon>
        <taxon>Vertebrata</taxon>
        <taxon>Euteleostomi</taxon>
        <taxon>Actinopterygii</taxon>
        <taxon>Neopterygii</taxon>
        <taxon>Teleostei</taxon>
        <taxon>Osteoglossocephala</taxon>
        <taxon>Osteoglossomorpha</taxon>
        <taxon>Osteoglossiformes</taxon>
        <taxon>Mormyridae</taxon>
        <taxon>Paramormyrops</taxon>
    </lineage>
</organism>